<reference evidence="1" key="1">
    <citation type="submission" date="2018-05" db="EMBL/GenBank/DDBJ databases">
        <authorList>
            <person name="Lanie J.A."/>
            <person name="Ng W.-L."/>
            <person name="Kazmierczak K.M."/>
            <person name="Andrzejewski T.M."/>
            <person name="Davidsen T.M."/>
            <person name="Wayne K.J."/>
            <person name="Tettelin H."/>
            <person name="Glass J.I."/>
            <person name="Rusch D."/>
            <person name="Podicherti R."/>
            <person name="Tsui H.-C.T."/>
            <person name="Winkler M.E."/>
        </authorList>
    </citation>
    <scope>NUCLEOTIDE SEQUENCE</scope>
</reference>
<evidence type="ECO:0000313" key="1">
    <source>
        <dbReference type="EMBL" id="SVE42177.1"/>
    </source>
</evidence>
<sequence length="30" mass="3516">MWIGTELYNGSFGKFYKQNDIDNILSFANE</sequence>
<accession>A0A383DCH0</accession>
<organism evidence="1">
    <name type="scientific">marine metagenome</name>
    <dbReference type="NCBI Taxonomy" id="408172"/>
    <lineage>
        <taxon>unclassified sequences</taxon>
        <taxon>metagenomes</taxon>
        <taxon>ecological metagenomes</taxon>
    </lineage>
</organism>
<protein>
    <submittedName>
        <fullName evidence="1">Uncharacterized protein</fullName>
    </submittedName>
</protein>
<gene>
    <name evidence="1" type="ORF">METZ01_LOCUS495031</name>
</gene>
<dbReference type="EMBL" id="UINC01216158">
    <property type="protein sequence ID" value="SVE42177.1"/>
    <property type="molecule type" value="Genomic_DNA"/>
</dbReference>
<dbReference type="AlphaFoldDB" id="A0A383DCH0"/>
<feature type="non-terminal residue" evidence="1">
    <location>
        <position position="30"/>
    </location>
</feature>
<name>A0A383DCH0_9ZZZZ</name>
<proteinExistence type="predicted"/>